<dbReference type="Pfam" id="PF07973">
    <property type="entry name" value="tRNA_SAD"/>
    <property type="match status" value="1"/>
</dbReference>
<sequence length="250" mass="26932">MTELAYLDSTDAAYVRTFRARIQARPPGAVVLDRTYFYAVGGGQPADRGLLRAPSGRTVDVVDVTKSGVAVLHRTRGTPEALADLAIGTEVEGVLDFDRRYRHMRLHTAQHFLSARIFTRANIRTQKAKLGGRGGTLDLEGTVTADLPPELAEDAAEALSHPRPVRIRHVPRAEWDRHPSARSGLVRLAGHIDPVRVIEIDGIDACPCGGTHVRSTGEIGRIAIRDPVPLAGGGGRLTFTLSEETATPSA</sequence>
<comment type="caution">
    <text evidence="6">The sequence shown here is derived from an EMBL/GenBank/DDBJ whole genome shotgun (WGS) entry which is preliminary data.</text>
</comment>
<dbReference type="InterPro" id="IPR018164">
    <property type="entry name" value="Ala-tRNA-synth_IIc_N"/>
</dbReference>
<dbReference type="GO" id="GO:0002161">
    <property type="term" value="F:aminoacyl-tRNA deacylase activity"/>
    <property type="evidence" value="ECO:0007669"/>
    <property type="project" value="UniProtKB-ARBA"/>
</dbReference>
<dbReference type="SUPFAM" id="SSF55186">
    <property type="entry name" value="ThrRS/AlaRS common domain"/>
    <property type="match status" value="1"/>
</dbReference>
<keyword evidence="3" id="KW-0479">Metal-binding</keyword>
<evidence type="ECO:0000256" key="2">
    <source>
        <dbReference type="ARBA" id="ARBA00004496"/>
    </source>
</evidence>
<dbReference type="InterPro" id="IPR009000">
    <property type="entry name" value="Transl_B-barrel_sf"/>
</dbReference>
<evidence type="ECO:0000313" key="6">
    <source>
        <dbReference type="EMBL" id="EQD47158.1"/>
    </source>
</evidence>
<dbReference type="Pfam" id="PF01411">
    <property type="entry name" value="tRNA-synt_2c"/>
    <property type="match status" value="1"/>
</dbReference>
<organism evidence="6">
    <name type="scientific">mine drainage metagenome</name>
    <dbReference type="NCBI Taxonomy" id="410659"/>
    <lineage>
        <taxon>unclassified sequences</taxon>
        <taxon>metagenomes</taxon>
        <taxon>ecological metagenomes</taxon>
    </lineage>
</organism>
<dbReference type="PANTHER" id="PTHR43462">
    <property type="entry name" value="ALANYL-TRNA EDITING PROTEIN"/>
    <property type="match status" value="1"/>
</dbReference>
<feature type="domain" description="Alanyl-transfer RNA synthetases family profile" evidence="5">
    <location>
        <begin position="1"/>
        <end position="245"/>
    </location>
</feature>
<dbReference type="InterPro" id="IPR051335">
    <property type="entry name" value="Alanyl-tRNA_Editing_Enzymes"/>
</dbReference>
<dbReference type="EMBL" id="AUZY01008156">
    <property type="protein sequence ID" value="EQD47158.1"/>
    <property type="molecule type" value="Genomic_DNA"/>
</dbReference>
<dbReference type="GO" id="GO:0003676">
    <property type="term" value="F:nucleic acid binding"/>
    <property type="evidence" value="ECO:0007669"/>
    <property type="project" value="InterPro"/>
</dbReference>
<dbReference type="SMART" id="SM00863">
    <property type="entry name" value="tRNA_SAD"/>
    <property type="match status" value="1"/>
</dbReference>
<dbReference type="GO" id="GO:0046872">
    <property type="term" value="F:metal ion binding"/>
    <property type="evidence" value="ECO:0007669"/>
    <property type="project" value="UniProtKB-KW"/>
</dbReference>
<dbReference type="GO" id="GO:0005737">
    <property type="term" value="C:cytoplasm"/>
    <property type="evidence" value="ECO:0007669"/>
    <property type="project" value="UniProtKB-SubCell"/>
</dbReference>
<dbReference type="InterPro" id="IPR018163">
    <property type="entry name" value="Thr/Ala-tRNA-synth_IIc_edit"/>
</dbReference>
<protein>
    <submittedName>
        <fullName evidence="6">Threonyl/alanyl tRNA synthetase SAD</fullName>
    </submittedName>
</protein>
<dbReference type="GO" id="GO:0004813">
    <property type="term" value="F:alanine-tRNA ligase activity"/>
    <property type="evidence" value="ECO:0007669"/>
    <property type="project" value="InterPro"/>
</dbReference>
<dbReference type="InterPro" id="IPR012947">
    <property type="entry name" value="tRNA_SAD"/>
</dbReference>
<keyword evidence="4" id="KW-0862">Zinc</keyword>
<evidence type="ECO:0000256" key="4">
    <source>
        <dbReference type="ARBA" id="ARBA00022833"/>
    </source>
</evidence>
<keyword evidence="6" id="KW-0030">Aminoacyl-tRNA synthetase</keyword>
<dbReference type="PROSITE" id="PS50860">
    <property type="entry name" value="AA_TRNA_LIGASE_II_ALA"/>
    <property type="match status" value="1"/>
</dbReference>
<reference evidence="6" key="2">
    <citation type="journal article" date="2014" name="ISME J.">
        <title>Microbial stratification in low pH oxic and suboxic macroscopic growths along an acid mine drainage.</title>
        <authorList>
            <person name="Mendez-Garcia C."/>
            <person name="Mesa V."/>
            <person name="Sprenger R.R."/>
            <person name="Richter M."/>
            <person name="Diez M.S."/>
            <person name="Solano J."/>
            <person name="Bargiela R."/>
            <person name="Golyshina O.V."/>
            <person name="Manteca A."/>
            <person name="Ramos J.L."/>
            <person name="Gallego J.R."/>
            <person name="Llorente I."/>
            <person name="Martins Dos Santos V.A."/>
            <person name="Jensen O.N."/>
            <person name="Pelaez A.I."/>
            <person name="Sanchez J."/>
            <person name="Ferrer M."/>
        </authorList>
    </citation>
    <scope>NUCLEOTIDE SEQUENCE</scope>
</reference>
<name>T0ZR94_9ZZZZ</name>
<dbReference type="GO" id="GO:0006419">
    <property type="term" value="P:alanyl-tRNA aminoacylation"/>
    <property type="evidence" value="ECO:0007669"/>
    <property type="project" value="InterPro"/>
</dbReference>
<dbReference type="Gene3D" id="3.30.980.10">
    <property type="entry name" value="Threonyl-trna Synthetase, Chain A, domain 2"/>
    <property type="match status" value="1"/>
</dbReference>
<dbReference type="PANTHER" id="PTHR43462:SF1">
    <property type="entry name" value="ALANYL-TRNA EDITING PROTEIN AARSD1"/>
    <property type="match status" value="1"/>
</dbReference>
<dbReference type="Gene3D" id="2.40.30.130">
    <property type="match status" value="1"/>
</dbReference>
<accession>T0ZR94</accession>
<dbReference type="SUPFAM" id="SSF50447">
    <property type="entry name" value="Translation proteins"/>
    <property type="match status" value="1"/>
</dbReference>
<dbReference type="AlphaFoldDB" id="T0ZR94"/>
<comment type="cofactor">
    <cofactor evidence="1">
        <name>Zn(2+)</name>
        <dbReference type="ChEBI" id="CHEBI:29105"/>
    </cofactor>
</comment>
<dbReference type="InterPro" id="IPR018165">
    <property type="entry name" value="Ala-tRNA-synth_IIc_core"/>
</dbReference>
<gene>
    <name evidence="6" type="ORF">B1B_12450</name>
</gene>
<reference evidence="6" key="1">
    <citation type="submission" date="2013-08" db="EMBL/GenBank/DDBJ databases">
        <authorList>
            <person name="Mendez C."/>
            <person name="Richter M."/>
            <person name="Ferrer M."/>
            <person name="Sanchez J."/>
        </authorList>
    </citation>
    <scope>NUCLEOTIDE SEQUENCE</scope>
</reference>
<evidence type="ECO:0000259" key="5">
    <source>
        <dbReference type="PROSITE" id="PS50860"/>
    </source>
</evidence>
<proteinExistence type="predicted"/>
<keyword evidence="6" id="KW-0436">Ligase</keyword>
<dbReference type="GO" id="GO:0005524">
    <property type="term" value="F:ATP binding"/>
    <property type="evidence" value="ECO:0007669"/>
    <property type="project" value="InterPro"/>
</dbReference>
<comment type="subcellular location">
    <subcellularLocation>
        <location evidence="2">Cytoplasm</location>
    </subcellularLocation>
</comment>
<evidence type="ECO:0000256" key="1">
    <source>
        <dbReference type="ARBA" id="ARBA00001947"/>
    </source>
</evidence>
<evidence type="ECO:0000256" key="3">
    <source>
        <dbReference type="ARBA" id="ARBA00022723"/>
    </source>
</evidence>